<evidence type="ECO:0008006" key="3">
    <source>
        <dbReference type="Google" id="ProtNLM"/>
    </source>
</evidence>
<sequence length="321" mass="36917">MAHTSRHKFLSAAYACAFLFFASLDVLRNARLYTAVINDVYPDPKTYTAPKPGASSNSTPPHPSSLHGLRAIVTGLEYSGTTLLGLLLINTPCIMGAYETGYLVASSPKHIEDAMPWYGWNAAGAKIKDIGYQLTKENMDTMRNTTNFLEMYKILRQRSYLFNDLNEEEYCTKPTEMIDKTPRYVDPGYFESVLKKTPGVPVIVARKKFDKLIESWKKRGTILTQEYYDETFENVYKMKIKYPHRILVIDEEDLMAHPRAVMMDVFHHVGLEWNSDFLQMKGLLKKFSNDTKMLERIKRWKFSPGKHSPDRERQENATSAI</sequence>
<dbReference type="Pfam" id="PF13469">
    <property type="entry name" value="Sulfotransfer_3"/>
    <property type="match status" value="1"/>
</dbReference>
<dbReference type="Gene3D" id="3.40.50.300">
    <property type="entry name" value="P-loop containing nucleotide triphosphate hydrolases"/>
    <property type="match status" value="1"/>
</dbReference>
<gene>
    <name evidence="1" type="ORF">ACHAWU_004864</name>
</gene>
<evidence type="ECO:0000313" key="2">
    <source>
        <dbReference type="Proteomes" id="UP001530293"/>
    </source>
</evidence>
<dbReference type="InterPro" id="IPR027417">
    <property type="entry name" value="P-loop_NTPase"/>
</dbReference>
<dbReference type="AlphaFoldDB" id="A0ABD3M8C4"/>
<name>A0ABD3M8C4_9STRA</name>
<dbReference type="SUPFAM" id="SSF52540">
    <property type="entry name" value="P-loop containing nucleoside triphosphate hydrolases"/>
    <property type="match status" value="1"/>
</dbReference>
<accession>A0ABD3M8C4</accession>
<protein>
    <recommendedName>
        <fullName evidence="3">Protein-tyrosine sulfotransferase</fullName>
    </recommendedName>
</protein>
<organism evidence="1 2">
    <name type="scientific">Discostella pseudostelligera</name>
    <dbReference type="NCBI Taxonomy" id="259834"/>
    <lineage>
        <taxon>Eukaryota</taxon>
        <taxon>Sar</taxon>
        <taxon>Stramenopiles</taxon>
        <taxon>Ochrophyta</taxon>
        <taxon>Bacillariophyta</taxon>
        <taxon>Coscinodiscophyceae</taxon>
        <taxon>Thalassiosirophycidae</taxon>
        <taxon>Stephanodiscales</taxon>
        <taxon>Stephanodiscaceae</taxon>
        <taxon>Discostella</taxon>
    </lineage>
</organism>
<evidence type="ECO:0000313" key="1">
    <source>
        <dbReference type="EMBL" id="KAL3758226.1"/>
    </source>
</evidence>
<reference evidence="1 2" key="1">
    <citation type="submission" date="2024-10" db="EMBL/GenBank/DDBJ databases">
        <title>Updated reference genomes for cyclostephanoid diatoms.</title>
        <authorList>
            <person name="Roberts W.R."/>
            <person name="Alverson A.J."/>
        </authorList>
    </citation>
    <scope>NUCLEOTIDE SEQUENCE [LARGE SCALE GENOMIC DNA]</scope>
    <source>
        <strain evidence="1 2">AJA232-27</strain>
    </source>
</reference>
<dbReference type="Proteomes" id="UP001530293">
    <property type="component" value="Unassembled WGS sequence"/>
</dbReference>
<proteinExistence type="predicted"/>
<comment type="caution">
    <text evidence="1">The sequence shown here is derived from an EMBL/GenBank/DDBJ whole genome shotgun (WGS) entry which is preliminary data.</text>
</comment>
<keyword evidence="2" id="KW-1185">Reference proteome</keyword>
<dbReference type="EMBL" id="JALLBG020000237">
    <property type="protein sequence ID" value="KAL3758226.1"/>
    <property type="molecule type" value="Genomic_DNA"/>
</dbReference>